<protein>
    <submittedName>
        <fullName evidence="1">Uncharacterized protein</fullName>
    </submittedName>
</protein>
<proteinExistence type="predicted"/>
<reference evidence="1" key="1">
    <citation type="submission" date="2014-09" db="EMBL/GenBank/DDBJ databases">
        <authorList>
            <person name="Magalhaes I.L.F."/>
            <person name="Oliveira U."/>
            <person name="Santos F.R."/>
            <person name="Vidigal T.H.D.A."/>
            <person name="Brescovit A.D."/>
            <person name="Santos A.J."/>
        </authorList>
    </citation>
    <scope>NUCLEOTIDE SEQUENCE</scope>
    <source>
        <tissue evidence="1">Shoot tissue taken approximately 20 cm above the soil surface</tissue>
    </source>
</reference>
<name>A0A0A9BDE3_ARUDO</name>
<dbReference type="EMBL" id="GBRH01240563">
    <property type="protein sequence ID" value="JAD57332.1"/>
    <property type="molecule type" value="Transcribed_RNA"/>
</dbReference>
<reference evidence="1" key="2">
    <citation type="journal article" date="2015" name="Data Brief">
        <title>Shoot transcriptome of the giant reed, Arundo donax.</title>
        <authorList>
            <person name="Barrero R.A."/>
            <person name="Guerrero F.D."/>
            <person name="Moolhuijzen P."/>
            <person name="Goolsby J.A."/>
            <person name="Tidwell J."/>
            <person name="Bellgard S.E."/>
            <person name="Bellgard M.I."/>
        </authorList>
    </citation>
    <scope>NUCLEOTIDE SEQUENCE</scope>
    <source>
        <tissue evidence="1">Shoot tissue taken approximately 20 cm above the soil surface</tissue>
    </source>
</reference>
<dbReference type="AlphaFoldDB" id="A0A0A9BDE3"/>
<evidence type="ECO:0000313" key="1">
    <source>
        <dbReference type="EMBL" id="JAD57332.1"/>
    </source>
</evidence>
<organism evidence="1">
    <name type="scientific">Arundo donax</name>
    <name type="common">Giant reed</name>
    <name type="synonym">Donax arundinaceus</name>
    <dbReference type="NCBI Taxonomy" id="35708"/>
    <lineage>
        <taxon>Eukaryota</taxon>
        <taxon>Viridiplantae</taxon>
        <taxon>Streptophyta</taxon>
        <taxon>Embryophyta</taxon>
        <taxon>Tracheophyta</taxon>
        <taxon>Spermatophyta</taxon>
        <taxon>Magnoliopsida</taxon>
        <taxon>Liliopsida</taxon>
        <taxon>Poales</taxon>
        <taxon>Poaceae</taxon>
        <taxon>PACMAD clade</taxon>
        <taxon>Arundinoideae</taxon>
        <taxon>Arundineae</taxon>
        <taxon>Arundo</taxon>
    </lineage>
</organism>
<sequence length="24" mass="2822">MGPRFNKQSLTFHEENMQLVVGMK</sequence>
<accession>A0A0A9BDE3</accession>